<protein>
    <submittedName>
        <fullName evidence="2">Succinate dehydrogenase/fumarate reductase cytochrome b subunit</fullName>
    </submittedName>
</protein>
<evidence type="ECO:0000313" key="3">
    <source>
        <dbReference type="Proteomes" id="UP000575083"/>
    </source>
</evidence>
<name>A0A7X0P960_9BURK</name>
<reference evidence="2 3" key="1">
    <citation type="submission" date="2020-08" db="EMBL/GenBank/DDBJ databases">
        <title>Functional genomics of gut bacteria from endangered species of beetles.</title>
        <authorList>
            <person name="Carlos-Shanley C."/>
        </authorList>
    </citation>
    <scope>NUCLEOTIDE SEQUENCE [LARGE SCALE GENOMIC DNA]</scope>
    <source>
        <strain evidence="2 3">S00198</strain>
    </source>
</reference>
<dbReference type="InterPro" id="IPR034804">
    <property type="entry name" value="SQR/QFR_C/D"/>
</dbReference>
<comment type="caution">
    <text evidence="2">The sequence shown here is derived from an EMBL/GenBank/DDBJ whole genome shotgun (WGS) entry which is preliminary data.</text>
</comment>
<feature type="transmembrane region" description="Helical" evidence="1">
    <location>
        <begin position="104"/>
        <end position="125"/>
    </location>
</feature>
<feature type="transmembrane region" description="Helical" evidence="1">
    <location>
        <begin position="74"/>
        <end position="92"/>
    </location>
</feature>
<keyword evidence="3" id="KW-1185">Reference proteome</keyword>
<keyword evidence="1" id="KW-1133">Transmembrane helix</keyword>
<dbReference type="RefSeq" id="WP_184855073.1">
    <property type="nucleotide sequence ID" value="NZ_JACHLK010000001.1"/>
</dbReference>
<proteinExistence type="predicted"/>
<dbReference type="AlphaFoldDB" id="A0A7X0P960"/>
<dbReference type="GO" id="GO:0016020">
    <property type="term" value="C:membrane"/>
    <property type="evidence" value="ECO:0007669"/>
    <property type="project" value="InterPro"/>
</dbReference>
<feature type="transmembrane region" description="Helical" evidence="1">
    <location>
        <begin position="155"/>
        <end position="173"/>
    </location>
</feature>
<evidence type="ECO:0000256" key="1">
    <source>
        <dbReference type="SAM" id="Phobius"/>
    </source>
</evidence>
<dbReference type="Proteomes" id="UP000575083">
    <property type="component" value="Unassembled WGS sequence"/>
</dbReference>
<feature type="transmembrane region" description="Helical" evidence="1">
    <location>
        <begin position="34"/>
        <end position="54"/>
    </location>
</feature>
<evidence type="ECO:0000313" key="2">
    <source>
        <dbReference type="EMBL" id="MBB6557630.1"/>
    </source>
</evidence>
<keyword evidence="1" id="KW-0472">Membrane</keyword>
<accession>A0A7X0P960</accession>
<dbReference type="SUPFAM" id="SSF81343">
    <property type="entry name" value="Fumarate reductase respiratory complex transmembrane subunits"/>
    <property type="match status" value="1"/>
</dbReference>
<sequence length="226" mass="23958">MPEQPIRPAAPHAAAPAWHRRLPLRTLHRTSAKLLALFIVLHLAGHLAGLAGVAAHQSVLEALRLAYRQPVVEALLLGCVVFQAGSGLGLLWRGRARCQGAIDWLQRLSGAYLGLFLAIHVGAVLQGRAQGLDTNLHFAAAGMQVPPWPWFFGPYYFLAVSALGAHVGCALYWNLSPAVRARALALSVLAGLLLAACLVALLAGGFHALEVPPRYLAPFAAATGKT</sequence>
<keyword evidence="1" id="KW-0812">Transmembrane</keyword>
<gene>
    <name evidence="2" type="ORF">HNP48_000294</name>
</gene>
<dbReference type="EMBL" id="JACHLK010000001">
    <property type="protein sequence ID" value="MBB6557630.1"/>
    <property type="molecule type" value="Genomic_DNA"/>
</dbReference>
<feature type="transmembrane region" description="Helical" evidence="1">
    <location>
        <begin position="185"/>
        <end position="209"/>
    </location>
</feature>
<organism evidence="2 3">
    <name type="scientific">Acidovorax soli</name>
    <dbReference type="NCBI Taxonomy" id="592050"/>
    <lineage>
        <taxon>Bacteria</taxon>
        <taxon>Pseudomonadati</taxon>
        <taxon>Pseudomonadota</taxon>
        <taxon>Betaproteobacteria</taxon>
        <taxon>Burkholderiales</taxon>
        <taxon>Comamonadaceae</taxon>
        <taxon>Acidovorax</taxon>
    </lineage>
</organism>